<reference evidence="4 5" key="1">
    <citation type="submission" date="2018-06" db="EMBL/GenBank/DDBJ databases">
        <title>A transcriptomic atlas of mushroom development highlights an independent origin of complex multicellularity.</title>
        <authorList>
            <consortium name="DOE Joint Genome Institute"/>
            <person name="Krizsan K."/>
            <person name="Almasi E."/>
            <person name="Merenyi Z."/>
            <person name="Sahu N."/>
            <person name="Viragh M."/>
            <person name="Koszo T."/>
            <person name="Mondo S."/>
            <person name="Kiss B."/>
            <person name="Balint B."/>
            <person name="Kues U."/>
            <person name="Barry K."/>
            <person name="Hegedus J.C."/>
            <person name="Henrissat B."/>
            <person name="Johnson J."/>
            <person name="Lipzen A."/>
            <person name="Ohm R."/>
            <person name="Nagy I."/>
            <person name="Pangilinan J."/>
            <person name="Yan J."/>
            <person name="Xiong Y."/>
            <person name="Grigoriev I.V."/>
            <person name="Hibbett D.S."/>
            <person name="Nagy L.G."/>
        </authorList>
    </citation>
    <scope>NUCLEOTIDE SEQUENCE [LARGE SCALE GENOMIC DNA]</scope>
    <source>
        <strain evidence="4 5">SZMC22713</strain>
    </source>
</reference>
<evidence type="ECO:0000256" key="3">
    <source>
        <dbReference type="ARBA" id="ARBA00023136"/>
    </source>
</evidence>
<dbReference type="PANTHER" id="PTHR28074:SF1">
    <property type="entry name" value="ATP SYNTHASE SUBUNIT K, MITOCHONDRIAL"/>
    <property type="match status" value="1"/>
</dbReference>
<keyword evidence="3" id="KW-0472">Membrane</keyword>
<evidence type="ECO:0000313" key="4">
    <source>
        <dbReference type="EMBL" id="TDL24558.1"/>
    </source>
</evidence>
<dbReference type="Pfam" id="PF11022">
    <property type="entry name" value="ATP19"/>
    <property type="match status" value="1"/>
</dbReference>
<evidence type="ECO:0000256" key="2">
    <source>
        <dbReference type="ARBA" id="ARBA00023128"/>
    </source>
</evidence>
<evidence type="ECO:0000313" key="5">
    <source>
        <dbReference type="Proteomes" id="UP000294933"/>
    </source>
</evidence>
<dbReference type="Proteomes" id="UP000294933">
    <property type="component" value="Unassembled WGS sequence"/>
</dbReference>
<gene>
    <name evidence="4" type="ORF">BD410DRAFT_896751</name>
</gene>
<dbReference type="EMBL" id="ML170166">
    <property type="protein sequence ID" value="TDL24558.1"/>
    <property type="molecule type" value="Genomic_DNA"/>
</dbReference>
<keyword evidence="2" id="KW-0496">Mitochondrion</keyword>
<dbReference type="GO" id="GO:0015986">
    <property type="term" value="P:proton motive force-driven ATP synthesis"/>
    <property type="evidence" value="ECO:0007669"/>
    <property type="project" value="TreeGrafter"/>
</dbReference>
<dbReference type="GO" id="GO:0031966">
    <property type="term" value="C:mitochondrial membrane"/>
    <property type="evidence" value="ECO:0007669"/>
    <property type="project" value="UniProtKB-SubCell"/>
</dbReference>
<dbReference type="OrthoDB" id="2094445at2759"/>
<dbReference type="PANTHER" id="PTHR28074">
    <property type="entry name" value="ATP SYNTHASE SUBUNIT K, MITOCHONDRIAL"/>
    <property type="match status" value="1"/>
</dbReference>
<name>A0A4Y7QBE9_9AGAM</name>
<dbReference type="InterPro" id="IPR021278">
    <property type="entry name" value="ATP19"/>
</dbReference>
<dbReference type="STRING" id="50990.A0A4Y7QBE9"/>
<keyword evidence="5" id="KW-1185">Reference proteome</keyword>
<sequence>MILGRAVKNEYLSLGVILGTTGIAYAATRGGGAKKDAHHKPAAGSSLKDKIESVKAAVPFGAGSSEEEQLMDSIKKFIEDEEKKTNH</sequence>
<protein>
    <submittedName>
        <fullName evidence="4">Uncharacterized protein</fullName>
    </submittedName>
</protein>
<proteinExistence type="predicted"/>
<evidence type="ECO:0000256" key="1">
    <source>
        <dbReference type="ARBA" id="ARBA00004325"/>
    </source>
</evidence>
<dbReference type="VEuPathDB" id="FungiDB:BD410DRAFT_896751"/>
<dbReference type="AlphaFoldDB" id="A0A4Y7QBE9"/>
<organism evidence="4 5">
    <name type="scientific">Rickenella mellea</name>
    <dbReference type="NCBI Taxonomy" id="50990"/>
    <lineage>
        <taxon>Eukaryota</taxon>
        <taxon>Fungi</taxon>
        <taxon>Dikarya</taxon>
        <taxon>Basidiomycota</taxon>
        <taxon>Agaricomycotina</taxon>
        <taxon>Agaricomycetes</taxon>
        <taxon>Hymenochaetales</taxon>
        <taxon>Rickenellaceae</taxon>
        <taxon>Rickenella</taxon>
    </lineage>
</organism>
<comment type="subcellular location">
    <subcellularLocation>
        <location evidence="1">Mitochondrion membrane</location>
    </subcellularLocation>
</comment>
<accession>A0A4Y7QBE9</accession>